<dbReference type="InterPro" id="IPR009057">
    <property type="entry name" value="Homeodomain-like_sf"/>
</dbReference>
<accession>A0A0D7X4G3</accession>
<dbReference type="GO" id="GO:0003700">
    <property type="term" value="F:DNA-binding transcription factor activity"/>
    <property type="evidence" value="ECO:0007669"/>
    <property type="project" value="TreeGrafter"/>
</dbReference>
<evidence type="ECO:0000256" key="4">
    <source>
        <dbReference type="ARBA" id="ARBA00023163"/>
    </source>
</evidence>
<comment type="caution">
    <text evidence="7">The sequence shown here is derived from an EMBL/GenBank/DDBJ whole genome shotgun (WGS) entry which is preliminary data.</text>
</comment>
<evidence type="ECO:0000256" key="5">
    <source>
        <dbReference type="PROSITE-ProRule" id="PRU00335"/>
    </source>
</evidence>
<keyword evidence="2" id="KW-0805">Transcription regulation</keyword>
<dbReference type="Proteomes" id="UP000032534">
    <property type="component" value="Unassembled WGS sequence"/>
</dbReference>
<feature type="DNA-binding region" description="H-T-H motif" evidence="5">
    <location>
        <begin position="31"/>
        <end position="50"/>
    </location>
</feature>
<keyword evidence="1" id="KW-0678">Repressor</keyword>
<dbReference type="OrthoDB" id="9789566at2"/>
<reference evidence="7 8" key="1">
    <citation type="submission" date="2014-11" db="EMBL/GenBank/DDBJ databases">
        <title>Draft Genome Sequences of Paenibacillus polymyxa NRRL B-30509 and Paenibacillus terrae NRRL B-30644, Strains from a Poultry Environment that Produce Tridecaptin A and Paenicidins.</title>
        <authorList>
            <person name="van Belkum M.J."/>
            <person name="Lohans C.T."/>
            <person name="Vederas J.C."/>
        </authorList>
    </citation>
    <scope>NUCLEOTIDE SEQUENCE [LARGE SCALE GENOMIC DNA]</scope>
    <source>
        <strain evidence="7 8">NRRL B-30644</strain>
    </source>
</reference>
<evidence type="ECO:0000256" key="3">
    <source>
        <dbReference type="ARBA" id="ARBA00023125"/>
    </source>
</evidence>
<dbReference type="EMBL" id="JTHP01000014">
    <property type="protein sequence ID" value="KJD45858.1"/>
    <property type="molecule type" value="Genomic_DNA"/>
</dbReference>
<dbReference type="Gene3D" id="1.10.357.10">
    <property type="entry name" value="Tetracycline Repressor, domain 2"/>
    <property type="match status" value="1"/>
</dbReference>
<dbReference type="InterPro" id="IPR001647">
    <property type="entry name" value="HTH_TetR"/>
</dbReference>
<dbReference type="Pfam" id="PF00440">
    <property type="entry name" value="TetR_N"/>
    <property type="match status" value="1"/>
</dbReference>
<dbReference type="GO" id="GO:0000976">
    <property type="term" value="F:transcription cis-regulatory region binding"/>
    <property type="evidence" value="ECO:0007669"/>
    <property type="project" value="TreeGrafter"/>
</dbReference>
<evidence type="ECO:0000259" key="6">
    <source>
        <dbReference type="PROSITE" id="PS50977"/>
    </source>
</evidence>
<evidence type="ECO:0000256" key="2">
    <source>
        <dbReference type="ARBA" id="ARBA00023015"/>
    </source>
</evidence>
<protein>
    <submittedName>
        <fullName evidence="7">Transcriptional regulator</fullName>
    </submittedName>
</protein>
<name>A0A0D7X4G3_9BACL</name>
<organism evidence="7 8">
    <name type="scientific">Paenibacillus terrae</name>
    <dbReference type="NCBI Taxonomy" id="159743"/>
    <lineage>
        <taxon>Bacteria</taxon>
        <taxon>Bacillati</taxon>
        <taxon>Bacillota</taxon>
        <taxon>Bacilli</taxon>
        <taxon>Bacillales</taxon>
        <taxon>Paenibacillaceae</taxon>
        <taxon>Paenibacillus</taxon>
    </lineage>
</organism>
<sequence length="198" mass="22633">MNHVDKKQQTKEKILHAALEFIKKEGFEAVTIRKIADLSTTNISLVNYYFGSKENLLSEAIEVILSGFQHTFSILDDTAIPPQDRLKQFLFDYLQVIRQYPELLSRVIVMGSTPFTSQQEYGRFLNMMGFPKVQSTIKELTGEQQPERLLAMMLQIFGAIFLPALMSPILESGAAVEVPSIEEQLNLLFDRYFDDTKC</sequence>
<evidence type="ECO:0000256" key="1">
    <source>
        <dbReference type="ARBA" id="ARBA00022491"/>
    </source>
</evidence>
<gene>
    <name evidence="7" type="ORF">QD47_09440</name>
</gene>
<proteinExistence type="predicted"/>
<dbReference type="SUPFAM" id="SSF46689">
    <property type="entry name" value="Homeodomain-like"/>
    <property type="match status" value="1"/>
</dbReference>
<dbReference type="RefSeq" id="WP_044645891.1">
    <property type="nucleotide sequence ID" value="NZ_JTHP01000014.1"/>
</dbReference>
<evidence type="ECO:0000313" key="7">
    <source>
        <dbReference type="EMBL" id="KJD45858.1"/>
    </source>
</evidence>
<keyword evidence="4" id="KW-0804">Transcription</keyword>
<dbReference type="PANTHER" id="PTHR30055">
    <property type="entry name" value="HTH-TYPE TRANSCRIPTIONAL REGULATOR RUTR"/>
    <property type="match status" value="1"/>
</dbReference>
<feature type="domain" description="HTH tetR-type" evidence="6">
    <location>
        <begin position="8"/>
        <end position="68"/>
    </location>
</feature>
<dbReference type="PATRIC" id="fig|159743.3.peg.2100"/>
<evidence type="ECO:0000313" key="8">
    <source>
        <dbReference type="Proteomes" id="UP000032534"/>
    </source>
</evidence>
<dbReference type="AlphaFoldDB" id="A0A0D7X4G3"/>
<dbReference type="PANTHER" id="PTHR30055:SF175">
    <property type="entry name" value="HTH-TYPE TRANSCRIPTIONAL REPRESSOR KSTR2"/>
    <property type="match status" value="1"/>
</dbReference>
<dbReference type="InterPro" id="IPR050109">
    <property type="entry name" value="HTH-type_TetR-like_transc_reg"/>
</dbReference>
<keyword evidence="8" id="KW-1185">Reference proteome</keyword>
<keyword evidence="3 5" id="KW-0238">DNA-binding</keyword>
<dbReference type="PROSITE" id="PS50977">
    <property type="entry name" value="HTH_TETR_2"/>
    <property type="match status" value="1"/>
</dbReference>